<feature type="domain" description="Methyltransferase" evidence="2">
    <location>
        <begin position="45"/>
        <end position="132"/>
    </location>
</feature>
<keyword evidence="3" id="KW-0489">Methyltransferase</keyword>
<evidence type="ECO:0000259" key="2">
    <source>
        <dbReference type="Pfam" id="PF13649"/>
    </source>
</evidence>
<dbReference type="Pfam" id="PF13649">
    <property type="entry name" value="Methyltransf_25"/>
    <property type="match status" value="1"/>
</dbReference>
<accession>A0ABS3EUL4</accession>
<dbReference type="PANTHER" id="PTHR43861">
    <property type="entry name" value="TRANS-ACONITATE 2-METHYLTRANSFERASE-RELATED"/>
    <property type="match status" value="1"/>
</dbReference>
<organism evidence="3 4">
    <name type="scientific">[Muricauda] lutisoli</name>
    <dbReference type="NCBI Taxonomy" id="2816035"/>
    <lineage>
        <taxon>Bacteria</taxon>
        <taxon>Pseudomonadati</taxon>
        <taxon>Bacteroidota</taxon>
        <taxon>Flavobacteriia</taxon>
        <taxon>Flavobacteriales</taxon>
        <taxon>Flavobacteriaceae</taxon>
        <taxon>Allomuricauda</taxon>
    </lineage>
</organism>
<dbReference type="Proteomes" id="UP000664163">
    <property type="component" value="Unassembled WGS sequence"/>
</dbReference>
<dbReference type="EMBL" id="JAFLND010000001">
    <property type="protein sequence ID" value="MBO0329929.1"/>
    <property type="molecule type" value="Genomic_DNA"/>
</dbReference>
<dbReference type="Gene3D" id="3.40.50.150">
    <property type="entry name" value="Vaccinia Virus protein VP39"/>
    <property type="match status" value="1"/>
</dbReference>
<evidence type="ECO:0000313" key="3">
    <source>
        <dbReference type="EMBL" id="MBO0329929.1"/>
    </source>
</evidence>
<dbReference type="InterPro" id="IPR041698">
    <property type="entry name" value="Methyltransf_25"/>
</dbReference>
<keyword evidence="4" id="KW-1185">Reference proteome</keyword>
<protein>
    <submittedName>
        <fullName evidence="3">Methyltransferase domain-containing protein</fullName>
    </submittedName>
</protein>
<evidence type="ECO:0000256" key="1">
    <source>
        <dbReference type="ARBA" id="ARBA00022679"/>
    </source>
</evidence>
<sequence>MDSEWLKMWNTKFGQTTYFYGTKPNKYLKEKLKGIEPGSILFGAEGEGRNAVYAAQIGWDVSAFDISEAGQQKALKLAKEKGVSIDYKIGELVSLGYQPEQFDAIALIYAHFPPNIRGGYHKLLHTYLKKGGIIIFEGFSKDHLEYKKKNPSVGGPGNLDSLFSLEELKTDFKDYEILDLKKTTVELNEGNGHVGKGSVIRFLGKKK</sequence>
<evidence type="ECO:0000313" key="4">
    <source>
        <dbReference type="Proteomes" id="UP000664163"/>
    </source>
</evidence>
<dbReference type="GO" id="GO:0032259">
    <property type="term" value="P:methylation"/>
    <property type="evidence" value="ECO:0007669"/>
    <property type="project" value="UniProtKB-KW"/>
</dbReference>
<dbReference type="SUPFAM" id="SSF53335">
    <property type="entry name" value="S-adenosyl-L-methionine-dependent methyltransferases"/>
    <property type="match status" value="1"/>
</dbReference>
<comment type="caution">
    <text evidence="3">The sequence shown here is derived from an EMBL/GenBank/DDBJ whole genome shotgun (WGS) entry which is preliminary data.</text>
</comment>
<keyword evidence="1" id="KW-0808">Transferase</keyword>
<dbReference type="RefSeq" id="WP_207070372.1">
    <property type="nucleotide sequence ID" value="NZ_JAFLND010000001.1"/>
</dbReference>
<name>A0ABS3EUL4_9FLAO</name>
<dbReference type="InterPro" id="IPR029063">
    <property type="entry name" value="SAM-dependent_MTases_sf"/>
</dbReference>
<dbReference type="CDD" id="cd02440">
    <property type="entry name" value="AdoMet_MTases"/>
    <property type="match status" value="1"/>
</dbReference>
<proteinExistence type="predicted"/>
<reference evidence="3 4" key="1">
    <citation type="submission" date="2021-03" db="EMBL/GenBank/DDBJ databases">
        <title>Muricauda sp. CAU 1631 isolated from Incheon.</title>
        <authorList>
            <person name="Kim W."/>
        </authorList>
    </citation>
    <scope>NUCLEOTIDE SEQUENCE [LARGE SCALE GENOMIC DNA]</scope>
    <source>
        <strain evidence="3 4">CAU 1631</strain>
    </source>
</reference>
<gene>
    <name evidence="3" type="ORF">J0X13_05175</name>
</gene>
<dbReference type="PANTHER" id="PTHR43861:SF3">
    <property type="entry name" value="PUTATIVE (AFU_ORTHOLOGUE AFUA_2G14390)-RELATED"/>
    <property type="match status" value="1"/>
</dbReference>
<dbReference type="GO" id="GO:0008168">
    <property type="term" value="F:methyltransferase activity"/>
    <property type="evidence" value="ECO:0007669"/>
    <property type="project" value="UniProtKB-KW"/>
</dbReference>